<evidence type="ECO:0000256" key="1">
    <source>
        <dbReference type="SAM" id="Phobius"/>
    </source>
</evidence>
<organism evidence="2 3">
    <name type="scientific">Dictyobacter arantiisoli</name>
    <dbReference type="NCBI Taxonomy" id="2014874"/>
    <lineage>
        <taxon>Bacteria</taxon>
        <taxon>Bacillati</taxon>
        <taxon>Chloroflexota</taxon>
        <taxon>Ktedonobacteria</taxon>
        <taxon>Ktedonobacterales</taxon>
        <taxon>Dictyobacteraceae</taxon>
        <taxon>Dictyobacter</taxon>
    </lineage>
</organism>
<dbReference type="Proteomes" id="UP000322530">
    <property type="component" value="Unassembled WGS sequence"/>
</dbReference>
<dbReference type="Gene3D" id="1.25.40.10">
    <property type="entry name" value="Tetratricopeptide repeat domain"/>
    <property type="match status" value="1"/>
</dbReference>
<keyword evidence="1" id="KW-0812">Transmembrane</keyword>
<name>A0A5A5T738_9CHLR</name>
<keyword evidence="3" id="KW-1185">Reference proteome</keyword>
<feature type="transmembrane region" description="Helical" evidence="1">
    <location>
        <begin position="73"/>
        <end position="94"/>
    </location>
</feature>
<comment type="caution">
    <text evidence="2">The sequence shown here is derived from an EMBL/GenBank/DDBJ whole genome shotgun (WGS) entry which is preliminary data.</text>
</comment>
<gene>
    <name evidence="2" type="ORF">KDI_07860</name>
</gene>
<feature type="transmembrane region" description="Helical" evidence="1">
    <location>
        <begin position="106"/>
        <end position="126"/>
    </location>
</feature>
<protein>
    <recommendedName>
        <fullName evidence="4">Tetratricopeptide repeat protein</fullName>
    </recommendedName>
</protein>
<evidence type="ECO:0000313" key="3">
    <source>
        <dbReference type="Proteomes" id="UP000322530"/>
    </source>
</evidence>
<dbReference type="AlphaFoldDB" id="A0A5A5T738"/>
<keyword evidence="1" id="KW-1133">Transmembrane helix</keyword>
<feature type="transmembrane region" description="Helical" evidence="1">
    <location>
        <begin position="38"/>
        <end position="61"/>
    </location>
</feature>
<keyword evidence="1" id="KW-0472">Membrane</keyword>
<accession>A0A5A5T738</accession>
<dbReference type="EMBL" id="BIXY01000007">
    <property type="protein sequence ID" value="GCF07222.1"/>
    <property type="molecule type" value="Genomic_DNA"/>
</dbReference>
<evidence type="ECO:0008006" key="4">
    <source>
        <dbReference type="Google" id="ProtNLM"/>
    </source>
</evidence>
<sequence length="460" mass="50050">MPYQGSNYYPPLEQPVFYATQQASTPAQKQVPGIARPLPIWAFVIGILVIIIGLVIVFLTTGDWADGDLTTSFVALGLAGFLAIVLGIRAVFGLASPYNPMRLRQLVSSVMVILILCVSSGSGLIAHSSLHDVQAHYLEGQQQWAQALQEYQLNGDKAPSSLDLARTYDEWGEDLSQQGKYESASNKFDTVINQFTNATNEVMRAQTDEVNSYMNWGKQAFQQRRYADASDHFDMALSLSYCTSDCQKQISQLDATAYYNTAEASLKQSNYADAATAFGVVQTRFPQSKEADLQHVDMSKALLGQGKENIVGTCATAVPIYQQLAKDFSDTAAGQEAKTALNAPQTVTGHFEGPIPQASDGYVEVNAALMQNLVGTMGQAAFYQQLATSPTATIANDGNFTFKGVAQGTYDLAWGVSKSDGSQFYSFYYKKDSFKPIYVAQVGPLCPFDFGDIPEHIAVS</sequence>
<dbReference type="SUPFAM" id="SSF48452">
    <property type="entry name" value="TPR-like"/>
    <property type="match status" value="1"/>
</dbReference>
<reference evidence="2 3" key="1">
    <citation type="submission" date="2019-01" db="EMBL/GenBank/DDBJ databases">
        <title>Draft genome sequence of Dictyobacter sp. Uno17.</title>
        <authorList>
            <person name="Wang C.M."/>
            <person name="Zheng Y."/>
            <person name="Sakai Y."/>
            <person name="Abe K."/>
            <person name="Yokota A."/>
            <person name="Yabe S."/>
        </authorList>
    </citation>
    <scope>NUCLEOTIDE SEQUENCE [LARGE SCALE GENOMIC DNA]</scope>
    <source>
        <strain evidence="2 3">Uno17</strain>
    </source>
</reference>
<dbReference type="InterPro" id="IPR011990">
    <property type="entry name" value="TPR-like_helical_dom_sf"/>
</dbReference>
<proteinExistence type="predicted"/>
<evidence type="ECO:0000313" key="2">
    <source>
        <dbReference type="EMBL" id="GCF07222.1"/>
    </source>
</evidence>